<evidence type="ECO:0000256" key="1">
    <source>
        <dbReference type="SAM" id="MobiDB-lite"/>
    </source>
</evidence>
<evidence type="ECO:0000313" key="4">
    <source>
        <dbReference type="Proteomes" id="UP000023152"/>
    </source>
</evidence>
<dbReference type="Proteomes" id="UP000023152">
    <property type="component" value="Unassembled WGS sequence"/>
</dbReference>
<name>X6NKS7_RETFI</name>
<keyword evidence="2" id="KW-0472">Membrane</keyword>
<sequence>MGTHKIQTVVGGKTTSTLLIISIVAIVISVLACLLCIGVAYICSKRSHRRPAEINVNEIQAVGTNTPGDTEGDNGATTVDGVDITEGPDAELEGNGTTVLAYRFDDNPNTTTAVIVGGETAGFYDTVTSDGAENEESFNNIFEEAQEAQKQFADNAIPNAADDDEIGEGNANTTQAKALDILEEERNRNQEPIPSSHQNNKKSGYKI</sequence>
<dbReference type="EMBL" id="ASPP01008176">
    <property type="protein sequence ID" value="ETO25967.1"/>
    <property type="molecule type" value="Genomic_DNA"/>
</dbReference>
<feature type="region of interest" description="Disordered" evidence="1">
    <location>
        <begin position="161"/>
        <end position="207"/>
    </location>
</feature>
<dbReference type="PROSITE" id="PS51257">
    <property type="entry name" value="PROKAR_LIPOPROTEIN"/>
    <property type="match status" value="1"/>
</dbReference>
<feature type="transmembrane region" description="Helical" evidence="2">
    <location>
        <begin position="20"/>
        <end position="43"/>
    </location>
</feature>
<keyword evidence="2" id="KW-1133">Transmembrane helix</keyword>
<proteinExistence type="predicted"/>
<comment type="caution">
    <text evidence="3">The sequence shown here is derived from an EMBL/GenBank/DDBJ whole genome shotgun (WGS) entry which is preliminary data.</text>
</comment>
<reference evidence="3 4" key="1">
    <citation type="journal article" date="2013" name="Curr. Biol.">
        <title>The Genome of the Foraminiferan Reticulomyxa filosa.</title>
        <authorList>
            <person name="Glockner G."/>
            <person name="Hulsmann N."/>
            <person name="Schleicher M."/>
            <person name="Noegel A.A."/>
            <person name="Eichinger L."/>
            <person name="Gallinger C."/>
            <person name="Pawlowski J."/>
            <person name="Sierra R."/>
            <person name="Euteneuer U."/>
            <person name="Pillet L."/>
            <person name="Moustafa A."/>
            <person name="Platzer M."/>
            <person name="Groth M."/>
            <person name="Szafranski K."/>
            <person name="Schliwa M."/>
        </authorList>
    </citation>
    <scope>NUCLEOTIDE SEQUENCE [LARGE SCALE GENOMIC DNA]</scope>
</reference>
<evidence type="ECO:0000313" key="3">
    <source>
        <dbReference type="EMBL" id="ETO25967.1"/>
    </source>
</evidence>
<evidence type="ECO:0000256" key="2">
    <source>
        <dbReference type="SAM" id="Phobius"/>
    </source>
</evidence>
<keyword evidence="4" id="KW-1185">Reference proteome</keyword>
<dbReference type="AlphaFoldDB" id="X6NKS7"/>
<keyword evidence="2" id="KW-0812">Transmembrane</keyword>
<organism evidence="3 4">
    <name type="scientific">Reticulomyxa filosa</name>
    <dbReference type="NCBI Taxonomy" id="46433"/>
    <lineage>
        <taxon>Eukaryota</taxon>
        <taxon>Sar</taxon>
        <taxon>Rhizaria</taxon>
        <taxon>Retaria</taxon>
        <taxon>Foraminifera</taxon>
        <taxon>Monothalamids</taxon>
        <taxon>Reticulomyxidae</taxon>
        <taxon>Reticulomyxa</taxon>
    </lineage>
</organism>
<gene>
    <name evidence="3" type="ORF">RFI_11171</name>
</gene>
<accession>X6NKS7</accession>
<protein>
    <submittedName>
        <fullName evidence="3">Uncharacterized protein</fullName>
    </submittedName>
</protein>